<dbReference type="EMBL" id="DVKT01000061">
    <property type="protein sequence ID" value="HIT39963.1"/>
    <property type="molecule type" value="Genomic_DNA"/>
</dbReference>
<protein>
    <submittedName>
        <fullName evidence="3">PorT family protein</fullName>
    </submittedName>
</protein>
<evidence type="ECO:0000256" key="1">
    <source>
        <dbReference type="SAM" id="SignalP"/>
    </source>
</evidence>
<feature type="signal peptide" evidence="1">
    <location>
        <begin position="1"/>
        <end position="23"/>
    </location>
</feature>
<organism evidence="3 4">
    <name type="scientific">Candidatus Caccoplasma intestinavium</name>
    <dbReference type="NCBI Taxonomy" id="2840716"/>
    <lineage>
        <taxon>Bacteria</taxon>
        <taxon>Pseudomonadati</taxon>
        <taxon>Bacteroidota</taxon>
        <taxon>Bacteroidia</taxon>
        <taxon>Bacteroidales</taxon>
        <taxon>Bacteroidaceae</taxon>
        <taxon>Bacteroidaceae incertae sedis</taxon>
        <taxon>Candidatus Caccoplasma</taxon>
    </lineage>
</organism>
<sequence length="232" mass="26550">MKRLSSIGILLFLLLSLCVQSHAQRRYNNYRSLSVGIKGGATFSKVNFRPSVRESFLPGMTAGVSVRYIEEKFFGIIGEVNFCQFGWKENFSKQVPNTYEYSHTMNYITAAMLSHIFFGNEPIRGFINMGPQIGIYVSNKYSSNFDIHELPNFSESWETGQYYEPIQTKFDYGITAGIGLELKLKKHSIILEGRYYYGLNDFFENSKGKDAYFSASAHQQISAAISYMFHIK</sequence>
<reference evidence="3" key="1">
    <citation type="submission" date="2020-10" db="EMBL/GenBank/DDBJ databases">
        <authorList>
            <person name="Gilroy R."/>
        </authorList>
    </citation>
    <scope>NUCLEOTIDE SEQUENCE</scope>
    <source>
        <strain evidence="3">21143</strain>
    </source>
</reference>
<evidence type="ECO:0000313" key="4">
    <source>
        <dbReference type="Proteomes" id="UP000886722"/>
    </source>
</evidence>
<proteinExistence type="predicted"/>
<evidence type="ECO:0000313" key="3">
    <source>
        <dbReference type="EMBL" id="HIT39963.1"/>
    </source>
</evidence>
<dbReference type="Proteomes" id="UP000886722">
    <property type="component" value="Unassembled WGS sequence"/>
</dbReference>
<name>A0A9D1GFC2_9BACT</name>
<evidence type="ECO:0000259" key="2">
    <source>
        <dbReference type="Pfam" id="PF13568"/>
    </source>
</evidence>
<reference evidence="3" key="2">
    <citation type="journal article" date="2021" name="PeerJ">
        <title>Extensive microbial diversity within the chicken gut microbiome revealed by metagenomics and culture.</title>
        <authorList>
            <person name="Gilroy R."/>
            <person name="Ravi A."/>
            <person name="Getino M."/>
            <person name="Pursley I."/>
            <person name="Horton D.L."/>
            <person name="Alikhan N.F."/>
            <person name="Baker D."/>
            <person name="Gharbi K."/>
            <person name="Hall N."/>
            <person name="Watson M."/>
            <person name="Adriaenssens E.M."/>
            <person name="Foster-Nyarko E."/>
            <person name="Jarju S."/>
            <person name="Secka A."/>
            <person name="Antonio M."/>
            <person name="Oren A."/>
            <person name="Chaudhuri R.R."/>
            <person name="La Ragione R."/>
            <person name="Hildebrand F."/>
            <person name="Pallen M.J."/>
        </authorList>
    </citation>
    <scope>NUCLEOTIDE SEQUENCE</scope>
    <source>
        <strain evidence="3">21143</strain>
    </source>
</reference>
<accession>A0A9D1GFC2</accession>
<dbReference type="AlphaFoldDB" id="A0A9D1GFC2"/>
<comment type="caution">
    <text evidence="3">The sequence shown here is derived from an EMBL/GenBank/DDBJ whole genome shotgun (WGS) entry which is preliminary data.</text>
</comment>
<feature type="domain" description="Outer membrane protein beta-barrel" evidence="2">
    <location>
        <begin position="23"/>
        <end position="204"/>
    </location>
</feature>
<gene>
    <name evidence="3" type="ORF">IAD06_08030</name>
</gene>
<dbReference type="InterPro" id="IPR025665">
    <property type="entry name" value="Beta-barrel_OMP_2"/>
</dbReference>
<dbReference type="Pfam" id="PF13568">
    <property type="entry name" value="OMP_b-brl_2"/>
    <property type="match status" value="1"/>
</dbReference>
<feature type="chain" id="PRO_5039395646" evidence="1">
    <location>
        <begin position="24"/>
        <end position="232"/>
    </location>
</feature>
<keyword evidence="1" id="KW-0732">Signal</keyword>